<proteinExistence type="predicted"/>
<dbReference type="AlphaFoldDB" id="A0A561WIA9"/>
<evidence type="ECO:0000313" key="1">
    <source>
        <dbReference type="EMBL" id="TWG23612.1"/>
    </source>
</evidence>
<reference evidence="1 2" key="1">
    <citation type="submission" date="2019-06" db="EMBL/GenBank/DDBJ databases">
        <title>Sequencing the genomes of 1000 actinobacteria strains.</title>
        <authorList>
            <person name="Klenk H.-P."/>
        </authorList>
    </citation>
    <scope>NUCLEOTIDE SEQUENCE [LARGE SCALE GENOMIC DNA]</scope>
    <source>
        <strain evidence="1 2">DSM 43866</strain>
    </source>
</reference>
<comment type="caution">
    <text evidence="1">The sequence shown here is derived from an EMBL/GenBank/DDBJ whole genome shotgun (WGS) entry which is preliminary data.</text>
</comment>
<protein>
    <submittedName>
        <fullName evidence="1">Uncharacterized protein</fullName>
    </submittedName>
</protein>
<organism evidence="1 2">
    <name type="scientific">Actinoplanes teichomyceticus</name>
    <dbReference type="NCBI Taxonomy" id="1867"/>
    <lineage>
        <taxon>Bacteria</taxon>
        <taxon>Bacillati</taxon>
        <taxon>Actinomycetota</taxon>
        <taxon>Actinomycetes</taxon>
        <taxon>Micromonosporales</taxon>
        <taxon>Micromonosporaceae</taxon>
        <taxon>Actinoplanes</taxon>
    </lineage>
</organism>
<gene>
    <name evidence="1" type="ORF">FHX34_102161</name>
</gene>
<evidence type="ECO:0000313" key="2">
    <source>
        <dbReference type="Proteomes" id="UP000320239"/>
    </source>
</evidence>
<accession>A0A561WIA9</accession>
<dbReference type="Proteomes" id="UP000320239">
    <property type="component" value="Unassembled WGS sequence"/>
</dbReference>
<dbReference type="EMBL" id="VIWY01000002">
    <property type="protein sequence ID" value="TWG23612.1"/>
    <property type="molecule type" value="Genomic_DNA"/>
</dbReference>
<name>A0A561WIA9_ACTTI</name>
<keyword evidence="2" id="KW-1185">Reference proteome</keyword>
<sequence length="186" mass="20115">MIRPRPALIAGLAAVTLSVGALVGWVVLGRDASPWVPTCTDLTPRLRTELGGEWTVTDPDGDRDRFHSSSTCTISFVTADQRYTGGIDLFTIGAPDPDAARHDVDSYRCGGTDVQVDLPRGYHAFRICSATTSMRTLVSVYAAKGDRRVTASVTVNLRDDVRAATTYARDLSRLAADRALTMARPE</sequence>